<evidence type="ECO:0000256" key="2">
    <source>
        <dbReference type="ARBA" id="ARBA00023186"/>
    </source>
</evidence>
<evidence type="ECO:0000256" key="1">
    <source>
        <dbReference type="ARBA" id="ARBA00006806"/>
    </source>
</evidence>
<dbReference type="Proteomes" id="UP001337655">
    <property type="component" value="Unassembled WGS sequence"/>
</dbReference>
<dbReference type="GO" id="GO:0048487">
    <property type="term" value="F:beta-tubulin binding"/>
    <property type="evidence" value="ECO:0007669"/>
    <property type="project" value="InterPro"/>
</dbReference>
<dbReference type="RefSeq" id="XP_064658091.1">
    <property type="nucleotide sequence ID" value="XM_064803176.1"/>
</dbReference>
<keyword evidence="3" id="KW-0493">Microtubule</keyword>
<evidence type="ECO:0000313" key="6">
    <source>
        <dbReference type="Proteomes" id="UP001337655"/>
    </source>
</evidence>
<organism evidence="5 6">
    <name type="scientific">Saxophila tyrrhenica</name>
    <dbReference type="NCBI Taxonomy" id="1690608"/>
    <lineage>
        <taxon>Eukaryota</taxon>
        <taxon>Fungi</taxon>
        <taxon>Dikarya</taxon>
        <taxon>Ascomycota</taxon>
        <taxon>Pezizomycotina</taxon>
        <taxon>Dothideomycetes</taxon>
        <taxon>Dothideomycetidae</taxon>
        <taxon>Mycosphaerellales</taxon>
        <taxon>Extremaceae</taxon>
        <taxon>Saxophila</taxon>
    </lineage>
</organism>
<comment type="similarity">
    <text evidence="1 3">Belongs to the TBCA family.</text>
</comment>
<dbReference type="GO" id="GO:0007021">
    <property type="term" value="P:tubulin complex assembly"/>
    <property type="evidence" value="ECO:0007669"/>
    <property type="project" value="UniProtKB-UniRule"/>
</dbReference>
<dbReference type="AlphaFoldDB" id="A0AAV9PAR9"/>
<dbReference type="Gene3D" id="1.20.58.90">
    <property type="match status" value="1"/>
</dbReference>
<dbReference type="InterPro" id="IPR036126">
    <property type="entry name" value="TBCA_sf"/>
</dbReference>
<keyword evidence="2 3" id="KW-0143">Chaperone</keyword>
<feature type="region of interest" description="Disordered" evidence="4">
    <location>
        <begin position="23"/>
        <end position="45"/>
    </location>
</feature>
<feature type="region of interest" description="Disordered" evidence="4">
    <location>
        <begin position="79"/>
        <end position="116"/>
    </location>
</feature>
<evidence type="ECO:0000256" key="3">
    <source>
        <dbReference type="RuleBase" id="RU364030"/>
    </source>
</evidence>
<dbReference type="PANTHER" id="PTHR21500:SF0">
    <property type="entry name" value="TUBULIN-SPECIFIC CHAPERONE A"/>
    <property type="match status" value="1"/>
</dbReference>
<reference evidence="5 6" key="1">
    <citation type="submission" date="2023-08" db="EMBL/GenBank/DDBJ databases">
        <title>Black Yeasts Isolated from many extreme environments.</title>
        <authorList>
            <person name="Coleine C."/>
            <person name="Stajich J.E."/>
            <person name="Selbmann L."/>
        </authorList>
    </citation>
    <scope>NUCLEOTIDE SEQUENCE [LARGE SCALE GENOMIC DNA]</scope>
    <source>
        <strain evidence="5 6">CCFEE 5935</strain>
    </source>
</reference>
<evidence type="ECO:0000313" key="5">
    <source>
        <dbReference type="EMBL" id="KAK5168625.1"/>
    </source>
</evidence>
<dbReference type="GO" id="GO:0005874">
    <property type="term" value="C:microtubule"/>
    <property type="evidence" value="ECO:0007669"/>
    <property type="project" value="UniProtKB-KW"/>
</dbReference>
<comment type="subunit">
    <text evidence="3">Supercomplex made of cofactors A to E. Cofactors A and D function by capturing and stabilizing tubulin in a quasi-native conformation. Cofactor E binds to the cofactor D-tubulin complex; interaction with cofactor C then causes the release of tubulin polypeptides that are committed to the native state.</text>
</comment>
<gene>
    <name evidence="5" type="primary">RBL2</name>
    <name evidence="5" type="ORF">LTR77_005934</name>
</gene>
<dbReference type="GO" id="GO:0007023">
    <property type="term" value="P:post-chaperonin tubulin folding pathway"/>
    <property type="evidence" value="ECO:0007669"/>
    <property type="project" value="UniProtKB-UniRule"/>
</dbReference>
<dbReference type="EMBL" id="JAVRRT010000009">
    <property type="protein sequence ID" value="KAK5168625.1"/>
    <property type="molecule type" value="Genomic_DNA"/>
</dbReference>
<proteinExistence type="inferred from homology"/>
<feature type="compositionally biased region" description="Basic and acidic residues" evidence="4">
    <location>
        <begin position="97"/>
        <end position="116"/>
    </location>
</feature>
<sequence>MPPPSQLSIATSALIRLVKEERSYHKEAEQQQASITKLEQGGGDENAEFTLKQERNGLEQTKAMFPQLKAKIEDALARLEQQLEQDKGPGDQSSPEDITRAKEAVAEAKTAIREAS</sequence>
<keyword evidence="3" id="KW-0206">Cytoskeleton</keyword>
<dbReference type="SUPFAM" id="SSF46988">
    <property type="entry name" value="Tubulin chaperone cofactor A"/>
    <property type="match status" value="1"/>
</dbReference>
<protein>
    <recommendedName>
        <fullName evidence="3">Tubulin-specific chaperone A</fullName>
    </recommendedName>
</protein>
<evidence type="ECO:0000256" key="4">
    <source>
        <dbReference type="SAM" id="MobiDB-lite"/>
    </source>
</evidence>
<keyword evidence="6" id="KW-1185">Reference proteome</keyword>
<dbReference type="Pfam" id="PF02970">
    <property type="entry name" value="TBCA"/>
    <property type="match status" value="1"/>
</dbReference>
<keyword evidence="3" id="KW-0963">Cytoplasm</keyword>
<comment type="caution">
    <text evidence="5">The sequence shown here is derived from an EMBL/GenBank/DDBJ whole genome shotgun (WGS) entry which is preliminary data.</text>
</comment>
<dbReference type="PANTHER" id="PTHR21500">
    <property type="entry name" value="TUBULIN-SPECIFIC CHAPERONE A"/>
    <property type="match status" value="1"/>
</dbReference>
<comment type="subcellular location">
    <subcellularLocation>
        <location evidence="3">Cytoplasm</location>
        <location evidence="3">Cytoskeleton</location>
    </subcellularLocation>
</comment>
<dbReference type="InterPro" id="IPR004226">
    <property type="entry name" value="TBCA"/>
</dbReference>
<accession>A0AAV9PAR9</accession>
<dbReference type="GO" id="GO:0005829">
    <property type="term" value="C:cytosol"/>
    <property type="evidence" value="ECO:0007669"/>
    <property type="project" value="TreeGrafter"/>
</dbReference>
<name>A0AAV9PAR9_9PEZI</name>
<dbReference type="GeneID" id="89927274"/>